<dbReference type="InterPro" id="IPR048284">
    <property type="entry name" value="EryCIII-like_N"/>
</dbReference>
<dbReference type="GO" id="GO:0008194">
    <property type="term" value="F:UDP-glycosyltransferase activity"/>
    <property type="evidence" value="ECO:0007669"/>
    <property type="project" value="InterPro"/>
</dbReference>
<comment type="similarity">
    <text evidence="1">Belongs to the glycosyltransferase 28 family.</text>
</comment>
<organism evidence="6 7">
    <name type="scientific">Streptomyces griseochromogenes</name>
    <dbReference type="NCBI Taxonomy" id="68214"/>
    <lineage>
        <taxon>Bacteria</taxon>
        <taxon>Bacillati</taxon>
        <taxon>Actinomycetota</taxon>
        <taxon>Actinomycetes</taxon>
        <taxon>Kitasatosporales</taxon>
        <taxon>Streptomycetaceae</taxon>
        <taxon>Streptomyces</taxon>
    </lineage>
</organism>
<feature type="domain" description="Erythromycin biosynthesis protein CIII-like C-terminal" evidence="4">
    <location>
        <begin position="248"/>
        <end position="381"/>
    </location>
</feature>
<evidence type="ECO:0000313" key="6">
    <source>
        <dbReference type="EMBL" id="ANP56005.1"/>
    </source>
</evidence>
<dbReference type="Pfam" id="PF21036">
    <property type="entry name" value="EryCIII-like_N"/>
    <property type="match status" value="1"/>
</dbReference>
<evidence type="ECO:0000256" key="3">
    <source>
        <dbReference type="ARBA" id="ARBA00022679"/>
    </source>
</evidence>
<dbReference type="AlphaFoldDB" id="A0A1B1BB01"/>
<dbReference type="CDD" id="cd03784">
    <property type="entry name" value="GT1_Gtf-like"/>
    <property type="match status" value="1"/>
</dbReference>
<dbReference type="EMBL" id="CP016279">
    <property type="protein sequence ID" value="ANP56005.1"/>
    <property type="molecule type" value="Genomic_DNA"/>
</dbReference>
<dbReference type="Proteomes" id="UP000092659">
    <property type="component" value="Chromosome"/>
</dbReference>
<dbReference type="PANTHER" id="PTHR48050:SF13">
    <property type="entry name" value="STEROL 3-BETA-GLUCOSYLTRANSFERASE UGT80A2"/>
    <property type="match status" value="1"/>
</dbReference>
<dbReference type="SUPFAM" id="SSF53756">
    <property type="entry name" value="UDP-Glycosyltransferase/glycogen phosphorylase"/>
    <property type="match status" value="1"/>
</dbReference>
<dbReference type="Gene3D" id="3.40.50.2000">
    <property type="entry name" value="Glycogen Phosphorylase B"/>
    <property type="match status" value="2"/>
</dbReference>
<dbReference type="InterPro" id="IPR050426">
    <property type="entry name" value="Glycosyltransferase_28"/>
</dbReference>
<dbReference type="GO" id="GO:0016758">
    <property type="term" value="F:hexosyltransferase activity"/>
    <property type="evidence" value="ECO:0007669"/>
    <property type="project" value="UniProtKB-ARBA"/>
</dbReference>
<accession>A0A1B1BB01</accession>
<dbReference type="STRING" id="68214.AVL59_46080"/>
<feature type="domain" description="Erythromycin biosynthesis protein CIII-like N-terminal" evidence="5">
    <location>
        <begin position="21"/>
        <end position="222"/>
    </location>
</feature>
<dbReference type="Pfam" id="PF06722">
    <property type="entry name" value="EryCIII-like_C"/>
    <property type="match status" value="1"/>
</dbReference>
<dbReference type="KEGG" id="sgs:AVL59_46080"/>
<keyword evidence="2" id="KW-0328">Glycosyltransferase</keyword>
<dbReference type="PANTHER" id="PTHR48050">
    <property type="entry name" value="STEROL 3-BETA-GLUCOSYLTRANSFERASE"/>
    <property type="match status" value="1"/>
</dbReference>
<gene>
    <name evidence="6" type="ORF">AVL59_46080</name>
</gene>
<keyword evidence="3" id="KW-0808">Transferase</keyword>
<evidence type="ECO:0000256" key="2">
    <source>
        <dbReference type="ARBA" id="ARBA00022676"/>
    </source>
</evidence>
<dbReference type="InterPro" id="IPR002213">
    <property type="entry name" value="UDP_glucos_trans"/>
</dbReference>
<reference evidence="6 7" key="1">
    <citation type="submission" date="2016-06" db="EMBL/GenBank/DDBJ databases">
        <title>Complete genome sequence of Streptomyces griseochromogenes ATCC 14511, the Blasticidin S producer.</title>
        <authorList>
            <person name="Wu L."/>
        </authorList>
    </citation>
    <scope>NUCLEOTIDE SEQUENCE [LARGE SCALE GENOMIC DNA]</scope>
    <source>
        <strain evidence="6 7">ATCC 14511</strain>
    </source>
</reference>
<evidence type="ECO:0000259" key="5">
    <source>
        <dbReference type="Pfam" id="PF21036"/>
    </source>
</evidence>
<name>A0A1B1BB01_9ACTN</name>
<evidence type="ECO:0000256" key="1">
    <source>
        <dbReference type="ARBA" id="ARBA00006962"/>
    </source>
</evidence>
<evidence type="ECO:0000313" key="7">
    <source>
        <dbReference type="Proteomes" id="UP000092659"/>
    </source>
</evidence>
<evidence type="ECO:0000259" key="4">
    <source>
        <dbReference type="Pfam" id="PF06722"/>
    </source>
</evidence>
<dbReference type="InterPro" id="IPR010610">
    <property type="entry name" value="EryCIII-like_C"/>
</dbReference>
<sequence length="383" mass="40751">MRILVGATWPTHLMPMVPLIWALRSAGHDVLVAGTEDVVRAAETAGLPAASLGAGDGVPRKRSVPGHLGVDRAGEHGGVWEAGWDRLARRWLGRIDTVLDDYLALAARWRPDLVLCEPLEFSGLIVGGVHDVPVVQHRWGPDVLTTQAWGPAREILHTAAVEAGCDSGLPAPSLIVDPCPPSLQHPEAAAARTVRYLPYNGPGRLPAEVPARSGRRVLVCLGTRSLALDGRRELTIAALEACAGLEAVVTCVPEHQEELRARAPESVTIVDPVPLNLVMDGFDCAVVYGGAGTTHTALHFGVPQVVLAPGHPVLQVLGERLEACEAGRLVPEAEQGDPERIRAALLDVLDDPRHREGAERLRDEMAAQPAPSELVGALEALAR</sequence>
<proteinExistence type="inferred from homology"/>
<dbReference type="GO" id="GO:0017000">
    <property type="term" value="P:antibiotic biosynthetic process"/>
    <property type="evidence" value="ECO:0007669"/>
    <property type="project" value="UniProtKB-ARBA"/>
</dbReference>
<protein>
    <submittedName>
        <fullName evidence="6">Uncharacterized protein</fullName>
    </submittedName>
</protein>